<sequence length="208" mass="23288">MRSMVTVMRGARRAALVLTVLTLAACAARPPAPVVEDAPDAFEAHRALVQRLDPWSLTGRLALDADGQQWHTNVRWRQSGEAFDIRLFGPFGRDAGHVQGDEHGAMLRSSDGERFAADDVDRLVADVLGWRLPVSGMRYWVTGLPAPGTPYRPQYDDAGRLARLEQSGWTVEFQRYRNSPAPALPDRLDLTYDDIRLRVLVDQWNVTP</sequence>
<evidence type="ECO:0000313" key="16">
    <source>
        <dbReference type="Proteomes" id="UP000189462"/>
    </source>
</evidence>
<dbReference type="SUPFAM" id="SSF89392">
    <property type="entry name" value="Prokaryotic lipoproteins and lipoprotein localization factors"/>
    <property type="match status" value="1"/>
</dbReference>
<feature type="signal peptide" evidence="14">
    <location>
        <begin position="1"/>
        <end position="27"/>
    </location>
</feature>
<proteinExistence type="inferred from homology"/>
<comment type="similarity">
    <text evidence="2 13">Belongs to the LolB family.</text>
</comment>
<evidence type="ECO:0000313" key="15">
    <source>
        <dbReference type="EMBL" id="OOG23300.1"/>
    </source>
</evidence>
<organism evidence="15 16">
    <name type="scientific">Thioalkalivibrio denitrificans</name>
    <dbReference type="NCBI Taxonomy" id="108003"/>
    <lineage>
        <taxon>Bacteria</taxon>
        <taxon>Pseudomonadati</taxon>
        <taxon>Pseudomonadota</taxon>
        <taxon>Gammaproteobacteria</taxon>
        <taxon>Chromatiales</taxon>
        <taxon>Ectothiorhodospiraceae</taxon>
        <taxon>Thioalkalivibrio</taxon>
    </lineage>
</organism>
<evidence type="ECO:0000256" key="13">
    <source>
        <dbReference type="HAMAP-Rule" id="MF_00233"/>
    </source>
</evidence>
<evidence type="ECO:0000256" key="5">
    <source>
        <dbReference type="ARBA" id="ARBA00022448"/>
    </source>
</evidence>
<comment type="function">
    <text evidence="13">Plays a critical role in the incorporation of lipoproteins in the outer membrane after they are released by the LolA protein.</text>
</comment>
<keyword evidence="12 13" id="KW-0449">Lipoprotein</keyword>
<keyword evidence="10 13" id="KW-0143">Chaperone</keyword>
<accession>A0A1V3NE15</accession>
<comment type="caution">
    <text evidence="15">The sequence shown here is derived from an EMBL/GenBank/DDBJ whole genome shotgun (WGS) entry which is preliminary data.</text>
</comment>
<evidence type="ECO:0000256" key="2">
    <source>
        <dbReference type="ARBA" id="ARBA00009696"/>
    </source>
</evidence>
<comment type="subunit">
    <text evidence="3 13">Monomer.</text>
</comment>
<dbReference type="CDD" id="cd16326">
    <property type="entry name" value="LolB"/>
    <property type="match status" value="1"/>
</dbReference>
<dbReference type="GO" id="GO:0044874">
    <property type="term" value="P:lipoprotein localization to outer membrane"/>
    <property type="evidence" value="ECO:0007669"/>
    <property type="project" value="UniProtKB-UniRule"/>
</dbReference>
<evidence type="ECO:0000256" key="11">
    <source>
        <dbReference type="ARBA" id="ARBA00023237"/>
    </source>
</evidence>
<dbReference type="OrthoDB" id="9797618at2"/>
<evidence type="ECO:0000256" key="9">
    <source>
        <dbReference type="ARBA" id="ARBA00023139"/>
    </source>
</evidence>
<name>A0A1V3NE15_9GAMM</name>
<evidence type="ECO:0000256" key="12">
    <source>
        <dbReference type="ARBA" id="ARBA00023288"/>
    </source>
</evidence>
<feature type="chain" id="PRO_5012798975" description="Outer-membrane lipoprotein LolB" evidence="14">
    <location>
        <begin position="28"/>
        <end position="208"/>
    </location>
</feature>
<evidence type="ECO:0000256" key="3">
    <source>
        <dbReference type="ARBA" id="ARBA00011245"/>
    </source>
</evidence>
<dbReference type="HAMAP" id="MF_00233">
    <property type="entry name" value="LolB"/>
    <property type="match status" value="1"/>
</dbReference>
<gene>
    <name evidence="13" type="primary">lolB</name>
    <name evidence="15" type="ORF">B1C78_11840</name>
</gene>
<evidence type="ECO:0000256" key="4">
    <source>
        <dbReference type="ARBA" id="ARBA00016202"/>
    </source>
</evidence>
<keyword evidence="8 13" id="KW-0472">Membrane</keyword>
<dbReference type="GO" id="GO:0009279">
    <property type="term" value="C:cell outer membrane"/>
    <property type="evidence" value="ECO:0007669"/>
    <property type="project" value="UniProtKB-SubCell"/>
</dbReference>
<evidence type="ECO:0000256" key="7">
    <source>
        <dbReference type="ARBA" id="ARBA00022927"/>
    </source>
</evidence>
<evidence type="ECO:0000256" key="6">
    <source>
        <dbReference type="ARBA" id="ARBA00022729"/>
    </source>
</evidence>
<protein>
    <recommendedName>
        <fullName evidence="4 13">Outer-membrane lipoprotein LolB</fullName>
    </recommendedName>
</protein>
<evidence type="ECO:0000256" key="14">
    <source>
        <dbReference type="SAM" id="SignalP"/>
    </source>
</evidence>
<keyword evidence="11 13" id="KW-0998">Cell outer membrane</keyword>
<dbReference type="PROSITE" id="PS51257">
    <property type="entry name" value="PROKAR_LIPOPROTEIN"/>
    <property type="match status" value="1"/>
</dbReference>
<keyword evidence="5 13" id="KW-0813">Transport</keyword>
<dbReference type="AlphaFoldDB" id="A0A1V3NE15"/>
<dbReference type="Pfam" id="PF03550">
    <property type="entry name" value="LolB"/>
    <property type="match status" value="1"/>
</dbReference>
<keyword evidence="16" id="KW-1185">Reference proteome</keyword>
<dbReference type="Proteomes" id="UP000189462">
    <property type="component" value="Unassembled WGS sequence"/>
</dbReference>
<keyword evidence="7 13" id="KW-0653">Protein transport</keyword>
<dbReference type="InterPro" id="IPR004565">
    <property type="entry name" value="OM_lipoprot_LolB"/>
</dbReference>
<evidence type="ECO:0000256" key="8">
    <source>
        <dbReference type="ARBA" id="ARBA00023136"/>
    </source>
</evidence>
<dbReference type="RefSeq" id="WP_077279367.1">
    <property type="nucleotide sequence ID" value="NZ_MVBK01000069.1"/>
</dbReference>
<keyword evidence="6 13" id="KW-0732">Signal</keyword>
<comment type="subcellular location">
    <subcellularLocation>
        <location evidence="1 13">Cell outer membrane</location>
        <topology evidence="1 13">Lipid-anchor</topology>
    </subcellularLocation>
</comment>
<dbReference type="Gene3D" id="2.50.20.10">
    <property type="entry name" value="Lipoprotein localisation LolA/LolB/LppX"/>
    <property type="match status" value="1"/>
</dbReference>
<dbReference type="STRING" id="108003.B1C78_11840"/>
<dbReference type="GO" id="GO:0015031">
    <property type="term" value="P:protein transport"/>
    <property type="evidence" value="ECO:0007669"/>
    <property type="project" value="UniProtKB-KW"/>
</dbReference>
<dbReference type="EMBL" id="MVBK01000069">
    <property type="protein sequence ID" value="OOG23300.1"/>
    <property type="molecule type" value="Genomic_DNA"/>
</dbReference>
<keyword evidence="9 13" id="KW-0564">Palmitate</keyword>
<dbReference type="InterPro" id="IPR029046">
    <property type="entry name" value="LolA/LolB/LppX"/>
</dbReference>
<dbReference type="NCBIfam" id="TIGR00548">
    <property type="entry name" value="lolB"/>
    <property type="match status" value="1"/>
</dbReference>
<evidence type="ECO:0000256" key="10">
    <source>
        <dbReference type="ARBA" id="ARBA00023186"/>
    </source>
</evidence>
<reference evidence="15 16" key="1">
    <citation type="submission" date="2017-02" db="EMBL/GenBank/DDBJ databases">
        <title>Genomic diversity within the haloalkaliphilic genus Thioalkalivibrio.</title>
        <authorList>
            <person name="Ahn A.-C."/>
            <person name="Meier-Kolthoff J."/>
            <person name="Overmars L."/>
            <person name="Richter M."/>
            <person name="Woyke T."/>
            <person name="Sorokin D.Y."/>
            <person name="Muyzer G."/>
        </authorList>
    </citation>
    <scope>NUCLEOTIDE SEQUENCE [LARGE SCALE GENOMIC DNA]</scope>
    <source>
        <strain evidence="15 16">ALJD</strain>
    </source>
</reference>
<evidence type="ECO:0000256" key="1">
    <source>
        <dbReference type="ARBA" id="ARBA00004459"/>
    </source>
</evidence>